<evidence type="ECO:0000256" key="1">
    <source>
        <dbReference type="ARBA" id="ARBA00004442"/>
    </source>
</evidence>
<keyword evidence="3" id="KW-0813">Transport</keyword>
<evidence type="ECO:0000313" key="10">
    <source>
        <dbReference type="Proteomes" id="UP000648722"/>
    </source>
</evidence>
<feature type="chain" id="PRO_5047166040" description="TolC family protein" evidence="8">
    <location>
        <begin position="18"/>
        <end position="418"/>
    </location>
</feature>
<keyword evidence="8" id="KW-0732">Signal</keyword>
<protein>
    <recommendedName>
        <fullName evidence="11">TolC family protein</fullName>
    </recommendedName>
</protein>
<evidence type="ECO:0000256" key="3">
    <source>
        <dbReference type="ARBA" id="ARBA00022448"/>
    </source>
</evidence>
<sequence>MLAAFAAAAVYAAPALATSDRLSDAIVAALDTHPRLQQERAQLRSAREAIPLALAPYRPQLTLQASTARSDREAVLSNNDVIDDETSPRTYSLDARQVLWSGGRRNIALRRGVLEMHRAQAQFATIERDIIEEVASAYVDLLLIDETVLIEAAAMRAFDALVDAARAQLARGTATRTELAQAEARFAEARARFENARVNLTVGRARFERVVGFPAETLDWPSIDLPWTDVLDVIDAARDNDPHLTGARLDAEIARVDMMAAGRRNSPTVTLGLRHTHSENVSPAVVSDNESQVNLTLSLPLLTGGETGARHRQAIAANSASRLAMRNVEAEVELRATQIWAQVTAAAHVLDAQEQRRTAAELALQGIERGRSAGLWTMIDVLNATDQLLRARLAVIEARRDLVLSRVRLGLITGVLEY</sequence>
<comment type="similarity">
    <text evidence="2">Belongs to the outer membrane factor (OMF) (TC 1.B.17) family.</text>
</comment>
<dbReference type="Gene3D" id="1.20.1600.10">
    <property type="entry name" value="Outer membrane efflux proteins (OEP)"/>
    <property type="match status" value="1"/>
</dbReference>
<keyword evidence="4" id="KW-1134">Transmembrane beta strand</keyword>
<evidence type="ECO:0000256" key="2">
    <source>
        <dbReference type="ARBA" id="ARBA00007613"/>
    </source>
</evidence>
<organism evidence="9 10">
    <name type="scientific">Glycocaulis albus</name>
    <dbReference type="NCBI Taxonomy" id="1382801"/>
    <lineage>
        <taxon>Bacteria</taxon>
        <taxon>Pseudomonadati</taxon>
        <taxon>Pseudomonadota</taxon>
        <taxon>Alphaproteobacteria</taxon>
        <taxon>Maricaulales</taxon>
        <taxon>Maricaulaceae</taxon>
        <taxon>Glycocaulis</taxon>
    </lineage>
</organism>
<dbReference type="InterPro" id="IPR003423">
    <property type="entry name" value="OMP_efflux"/>
</dbReference>
<evidence type="ECO:0000256" key="7">
    <source>
        <dbReference type="ARBA" id="ARBA00023237"/>
    </source>
</evidence>
<evidence type="ECO:0008006" key="11">
    <source>
        <dbReference type="Google" id="ProtNLM"/>
    </source>
</evidence>
<reference evidence="10" key="1">
    <citation type="journal article" date="2019" name="Int. J. Syst. Evol. Microbiol.">
        <title>The Global Catalogue of Microorganisms (GCM) 10K type strain sequencing project: providing services to taxonomists for standard genome sequencing and annotation.</title>
        <authorList>
            <consortium name="The Broad Institute Genomics Platform"/>
            <consortium name="The Broad Institute Genome Sequencing Center for Infectious Disease"/>
            <person name="Wu L."/>
            <person name="Ma J."/>
        </authorList>
    </citation>
    <scope>NUCLEOTIDE SEQUENCE [LARGE SCALE GENOMIC DNA]</scope>
    <source>
        <strain evidence="10">CGMCC 1.12766</strain>
    </source>
</reference>
<comment type="subcellular location">
    <subcellularLocation>
        <location evidence="1">Cell outer membrane</location>
    </subcellularLocation>
</comment>
<dbReference type="Pfam" id="PF02321">
    <property type="entry name" value="OEP"/>
    <property type="match status" value="2"/>
</dbReference>
<dbReference type="PANTHER" id="PTHR30026:SF20">
    <property type="entry name" value="OUTER MEMBRANE PROTEIN TOLC"/>
    <property type="match status" value="1"/>
</dbReference>
<keyword evidence="7" id="KW-0998">Cell outer membrane</keyword>
<keyword evidence="5" id="KW-0812">Transmembrane</keyword>
<evidence type="ECO:0000313" key="9">
    <source>
        <dbReference type="EMBL" id="GGH05273.1"/>
    </source>
</evidence>
<dbReference type="EMBL" id="BMFS01000010">
    <property type="protein sequence ID" value="GGH05273.1"/>
    <property type="molecule type" value="Genomic_DNA"/>
</dbReference>
<dbReference type="SUPFAM" id="SSF56954">
    <property type="entry name" value="Outer membrane efflux proteins (OEP)"/>
    <property type="match status" value="1"/>
</dbReference>
<name>A0ABQ1XWB8_9PROT</name>
<proteinExistence type="inferred from homology"/>
<dbReference type="InterPro" id="IPR051906">
    <property type="entry name" value="TolC-like"/>
</dbReference>
<evidence type="ECO:0000256" key="5">
    <source>
        <dbReference type="ARBA" id="ARBA00022692"/>
    </source>
</evidence>
<dbReference type="Proteomes" id="UP000648722">
    <property type="component" value="Unassembled WGS sequence"/>
</dbReference>
<feature type="signal peptide" evidence="8">
    <location>
        <begin position="1"/>
        <end position="17"/>
    </location>
</feature>
<accession>A0ABQ1XWB8</accession>
<comment type="caution">
    <text evidence="9">The sequence shown here is derived from an EMBL/GenBank/DDBJ whole genome shotgun (WGS) entry which is preliminary data.</text>
</comment>
<keyword evidence="6" id="KW-0472">Membrane</keyword>
<gene>
    <name evidence="9" type="ORF">GCM10007420_22190</name>
</gene>
<dbReference type="PANTHER" id="PTHR30026">
    <property type="entry name" value="OUTER MEMBRANE PROTEIN TOLC"/>
    <property type="match status" value="1"/>
</dbReference>
<evidence type="ECO:0000256" key="4">
    <source>
        <dbReference type="ARBA" id="ARBA00022452"/>
    </source>
</evidence>
<evidence type="ECO:0000256" key="6">
    <source>
        <dbReference type="ARBA" id="ARBA00023136"/>
    </source>
</evidence>
<evidence type="ECO:0000256" key="8">
    <source>
        <dbReference type="SAM" id="SignalP"/>
    </source>
</evidence>
<keyword evidence="10" id="KW-1185">Reference proteome</keyword>